<evidence type="ECO:0000313" key="2">
    <source>
        <dbReference type="Proteomes" id="UP001057279"/>
    </source>
</evidence>
<proteinExistence type="predicted"/>
<dbReference type="EMBL" id="CM043028">
    <property type="protein sequence ID" value="KAI4587047.1"/>
    <property type="molecule type" value="Genomic_DNA"/>
</dbReference>
<organism evidence="1 2">
    <name type="scientific">Ovis ammon polii x Ovis aries</name>
    <dbReference type="NCBI Taxonomy" id="2918886"/>
    <lineage>
        <taxon>Eukaryota</taxon>
        <taxon>Metazoa</taxon>
        <taxon>Chordata</taxon>
        <taxon>Craniata</taxon>
        <taxon>Vertebrata</taxon>
        <taxon>Euteleostomi</taxon>
        <taxon>Mammalia</taxon>
        <taxon>Eutheria</taxon>
        <taxon>Laurasiatheria</taxon>
        <taxon>Artiodactyla</taxon>
        <taxon>Ruminantia</taxon>
        <taxon>Pecora</taxon>
        <taxon>Bovidae</taxon>
        <taxon>Caprinae</taxon>
        <taxon>Ovis</taxon>
    </lineage>
</organism>
<evidence type="ECO:0000313" key="1">
    <source>
        <dbReference type="EMBL" id="KAI4587047.1"/>
    </source>
</evidence>
<sequence length="176" mass="19243">MKTYPPLITWEIKRERCEHKPGVFAGAAGGRLHAAWAGLWVTAPPALGGRQPSRESATTYKEAQAGCLTSQHFTRLPCGFPDTQDRSLSQPQHRRPASAPACLSSISGKLTLWLLHCPLNFFLLMTDRPSGTKKKDAMTPTVKLGRYASVCDGRTPRPGLCPQPRPYGPGVELTHL</sequence>
<gene>
    <name evidence="1" type="ORF">MJG53_004834</name>
</gene>
<keyword evidence="2" id="KW-1185">Reference proteome</keyword>
<comment type="caution">
    <text evidence="1">The sequence shown here is derived from an EMBL/GenBank/DDBJ whole genome shotgun (WGS) entry which is preliminary data.</text>
</comment>
<accession>A0ACB9VBJ0</accession>
<reference evidence="1" key="1">
    <citation type="submission" date="2022-03" db="EMBL/GenBank/DDBJ databases">
        <title>Genomic analyses of argali, domestic sheep and their hybrids provide insights into chromosomal evolution, heterosis and genetic basis of agronomic traits.</title>
        <authorList>
            <person name="Li M."/>
        </authorList>
    </citation>
    <scope>NUCLEOTIDE SEQUENCE</scope>
    <source>
        <strain evidence="1">F1 hybrid</strain>
    </source>
</reference>
<name>A0ACB9VBJ0_9CETA</name>
<protein>
    <submittedName>
        <fullName evidence="1">Uncharacterized protein</fullName>
    </submittedName>
</protein>
<dbReference type="Proteomes" id="UP001057279">
    <property type="component" value="Linkage Group LG03"/>
</dbReference>